<gene>
    <name evidence="6" type="ORF">WJX72_002407</name>
</gene>
<dbReference type="SMART" id="SM00298">
    <property type="entry name" value="CHROMO"/>
    <property type="match status" value="3"/>
</dbReference>
<evidence type="ECO:0000313" key="6">
    <source>
        <dbReference type="EMBL" id="KAK9828851.1"/>
    </source>
</evidence>
<evidence type="ECO:0000313" key="7">
    <source>
        <dbReference type="Proteomes" id="UP001489004"/>
    </source>
</evidence>
<dbReference type="PROSITE" id="PS50013">
    <property type="entry name" value="CHROMO_2"/>
    <property type="match status" value="1"/>
</dbReference>
<dbReference type="CDD" id="cd00024">
    <property type="entry name" value="CD_CSD"/>
    <property type="match status" value="1"/>
</dbReference>
<dbReference type="PROSITE" id="PS50088">
    <property type="entry name" value="ANK_REPEAT"/>
    <property type="match status" value="2"/>
</dbReference>
<feature type="domain" description="Chromo" evidence="5">
    <location>
        <begin position="241"/>
        <end position="298"/>
    </location>
</feature>
<reference evidence="6 7" key="1">
    <citation type="journal article" date="2024" name="Nat. Commun.">
        <title>Phylogenomics reveals the evolutionary origins of lichenization in chlorophyte algae.</title>
        <authorList>
            <person name="Puginier C."/>
            <person name="Libourel C."/>
            <person name="Otte J."/>
            <person name="Skaloud P."/>
            <person name="Haon M."/>
            <person name="Grisel S."/>
            <person name="Petersen M."/>
            <person name="Berrin J.G."/>
            <person name="Delaux P.M."/>
            <person name="Dal Grande F."/>
            <person name="Keller J."/>
        </authorList>
    </citation>
    <scope>NUCLEOTIDE SEQUENCE [LARGE SCALE GENOMIC DNA]</scope>
    <source>
        <strain evidence="6 7">SAG 2043</strain>
    </source>
</reference>
<protein>
    <recommendedName>
        <fullName evidence="5">Chromo domain-containing protein</fullName>
    </recommendedName>
</protein>
<keyword evidence="2 3" id="KW-0040">ANK repeat</keyword>
<dbReference type="InterPro" id="IPR036770">
    <property type="entry name" value="Ankyrin_rpt-contain_sf"/>
</dbReference>
<dbReference type="PROSITE" id="PS50297">
    <property type="entry name" value="ANK_REP_REGION"/>
    <property type="match status" value="2"/>
</dbReference>
<evidence type="ECO:0000256" key="3">
    <source>
        <dbReference type="PROSITE-ProRule" id="PRU00023"/>
    </source>
</evidence>
<feature type="region of interest" description="Disordered" evidence="4">
    <location>
        <begin position="291"/>
        <end position="337"/>
    </location>
</feature>
<dbReference type="InterPro" id="IPR000953">
    <property type="entry name" value="Chromo/chromo_shadow_dom"/>
</dbReference>
<dbReference type="InterPro" id="IPR023780">
    <property type="entry name" value="Chromo_domain"/>
</dbReference>
<name>A0AAW1R500_9CHLO</name>
<accession>A0AAW1R500</accession>
<dbReference type="InterPro" id="IPR016197">
    <property type="entry name" value="Chromo-like_dom_sf"/>
</dbReference>
<organism evidence="6 7">
    <name type="scientific">[Myrmecia] bisecta</name>
    <dbReference type="NCBI Taxonomy" id="41462"/>
    <lineage>
        <taxon>Eukaryota</taxon>
        <taxon>Viridiplantae</taxon>
        <taxon>Chlorophyta</taxon>
        <taxon>core chlorophytes</taxon>
        <taxon>Trebouxiophyceae</taxon>
        <taxon>Trebouxiales</taxon>
        <taxon>Trebouxiaceae</taxon>
        <taxon>Myrmecia</taxon>
    </lineage>
</organism>
<evidence type="ECO:0000256" key="4">
    <source>
        <dbReference type="SAM" id="MobiDB-lite"/>
    </source>
</evidence>
<dbReference type="EMBL" id="JALJOR010000001">
    <property type="protein sequence ID" value="KAK9828851.1"/>
    <property type="molecule type" value="Genomic_DNA"/>
</dbReference>
<feature type="repeat" description="ANK" evidence="3">
    <location>
        <begin position="114"/>
        <end position="146"/>
    </location>
</feature>
<proteinExistence type="predicted"/>
<dbReference type="AlphaFoldDB" id="A0AAW1R500"/>
<evidence type="ECO:0000256" key="1">
    <source>
        <dbReference type="ARBA" id="ARBA00022737"/>
    </source>
</evidence>
<dbReference type="Gene3D" id="2.40.50.40">
    <property type="match status" value="3"/>
</dbReference>
<dbReference type="Pfam" id="PF12796">
    <property type="entry name" value="Ank_2"/>
    <property type="match status" value="1"/>
</dbReference>
<dbReference type="SMART" id="SM00248">
    <property type="entry name" value="ANK"/>
    <property type="match status" value="2"/>
</dbReference>
<dbReference type="InterPro" id="IPR002110">
    <property type="entry name" value="Ankyrin_rpt"/>
</dbReference>
<sequence>MDPTCSYTLRPTEDNKPQVQYLVKWKDGSPDTWEPAQNLADNLLRDFEDNWWTICKKGDEEAMRELLANSGQLLAQTVNADRRSALHFAAAIGNANCVRMLCQAGAEVDLGDKEGYTPLHMASGYFHVSTVQALIEAGADPEVEDSKGRNIVQLVESLRETMPLVPETLGRRMALEDVAGCLTENLFEDVEPIQILDARTTDNGTREFLVQWPDGVEDSWVAEKFVAEDVIEDYDEGLEYANAECILDVRQKGDQRTYLVRWQDDCDDTWEPEENVSPDIIALWEEQQQSKTVAEQQHSLANDAPKQHSRNGNGVVSDEQRLFSRRPAERPAAVTAS</sequence>
<evidence type="ECO:0000256" key="2">
    <source>
        <dbReference type="ARBA" id="ARBA00023043"/>
    </source>
</evidence>
<feature type="compositionally biased region" description="Polar residues" evidence="4">
    <location>
        <begin position="291"/>
        <end position="300"/>
    </location>
</feature>
<dbReference type="SUPFAM" id="SSF48403">
    <property type="entry name" value="Ankyrin repeat"/>
    <property type="match status" value="1"/>
</dbReference>
<keyword evidence="7" id="KW-1185">Reference proteome</keyword>
<keyword evidence="1" id="KW-0677">Repeat</keyword>
<dbReference type="PANTHER" id="PTHR24171">
    <property type="entry name" value="ANKYRIN REPEAT DOMAIN-CONTAINING PROTEIN 39-RELATED"/>
    <property type="match status" value="1"/>
</dbReference>
<dbReference type="Proteomes" id="UP001489004">
    <property type="component" value="Unassembled WGS sequence"/>
</dbReference>
<evidence type="ECO:0000259" key="5">
    <source>
        <dbReference type="PROSITE" id="PS50013"/>
    </source>
</evidence>
<feature type="compositionally biased region" description="Basic and acidic residues" evidence="4">
    <location>
        <begin position="318"/>
        <end position="329"/>
    </location>
</feature>
<comment type="caution">
    <text evidence="6">The sequence shown here is derived from an EMBL/GenBank/DDBJ whole genome shotgun (WGS) entry which is preliminary data.</text>
</comment>
<feature type="repeat" description="ANK" evidence="3">
    <location>
        <begin position="81"/>
        <end position="113"/>
    </location>
</feature>
<dbReference type="Gene3D" id="1.25.40.20">
    <property type="entry name" value="Ankyrin repeat-containing domain"/>
    <property type="match status" value="1"/>
</dbReference>
<dbReference type="SUPFAM" id="SSF54160">
    <property type="entry name" value="Chromo domain-like"/>
    <property type="match status" value="3"/>
</dbReference>
<dbReference type="Pfam" id="PF00385">
    <property type="entry name" value="Chromo"/>
    <property type="match status" value="2"/>
</dbReference>